<protein>
    <submittedName>
        <fullName evidence="2">Uncharacterized protein</fullName>
    </submittedName>
</protein>
<dbReference type="EMBL" id="SODP01000002">
    <property type="protein sequence ID" value="TDW71441.1"/>
    <property type="molecule type" value="Genomic_DNA"/>
</dbReference>
<sequence>MEHPSGTTLGSTPDHEQAAAATIAERRARADWLITEFGRLAAQADDPRDQARFRRTADSLVRLAIAFRS</sequence>
<evidence type="ECO:0000313" key="2">
    <source>
        <dbReference type="EMBL" id="TDW71441.1"/>
    </source>
</evidence>
<keyword evidence="3" id="KW-1185">Reference proteome</keyword>
<dbReference type="RefSeq" id="WP_134106502.1">
    <property type="nucleotide sequence ID" value="NZ_SODP01000002.1"/>
</dbReference>
<dbReference type="AlphaFoldDB" id="A0A4R8C857"/>
<evidence type="ECO:0000313" key="3">
    <source>
        <dbReference type="Proteomes" id="UP000295146"/>
    </source>
</evidence>
<evidence type="ECO:0000256" key="1">
    <source>
        <dbReference type="SAM" id="MobiDB-lite"/>
    </source>
</evidence>
<reference evidence="2 3" key="1">
    <citation type="submission" date="2019-03" db="EMBL/GenBank/DDBJ databases">
        <title>Genomic Encyclopedia of Type Strains, Phase III (KMG-III): the genomes of soil and plant-associated and newly described type strains.</title>
        <authorList>
            <person name="Whitman W."/>
        </authorList>
    </citation>
    <scope>NUCLEOTIDE SEQUENCE [LARGE SCALE GENOMIC DNA]</scope>
    <source>
        <strain evidence="2 3">VKM Ac-2573</strain>
    </source>
</reference>
<dbReference type="Proteomes" id="UP000295146">
    <property type="component" value="Unassembled WGS sequence"/>
</dbReference>
<accession>A0A4R8C857</accession>
<name>A0A4R8C857_9ACTN</name>
<organism evidence="2 3">
    <name type="scientific">Kribbella pratensis</name>
    <dbReference type="NCBI Taxonomy" id="2512112"/>
    <lineage>
        <taxon>Bacteria</taxon>
        <taxon>Bacillati</taxon>
        <taxon>Actinomycetota</taxon>
        <taxon>Actinomycetes</taxon>
        <taxon>Propionibacteriales</taxon>
        <taxon>Kribbellaceae</taxon>
        <taxon>Kribbella</taxon>
    </lineage>
</organism>
<proteinExistence type="predicted"/>
<feature type="region of interest" description="Disordered" evidence="1">
    <location>
        <begin position="1"/>
        <end position="21"/>
    </location>
</feature>
<gene>
    <name evidence="2" type="ORF">EV653_5525</name>
</gene>
<feature type="compositionally biased region" description="Polar residues" evidence="1">
    <location>
        <begin position="1"/>
        <end position="11"/>
    </location>
</feature>
<comment type="caution">
    <text evidence="2">The sequence shown here is derived from an EMBL/GenBank/DDBJ whole genome shotgun (WGS) entry which is preliminary data.</text>
</comment>